<dbReference type="Proteomes" id="UP000799753">
    <property type="component" value="Unassembled WGS sequence"/>
</dbReference>
<evidence type="ECO:0000256" key="1">
    <source>
        <dbReference type="SAM" id="MobiDB-lite"/>
    </source>
</evidence>
<dbReference type="EMBL" id="MU006776">
    <property type="protein sequence ID" value="KAF2646321.1"/>
    <property type="molecule type" value="Genomic_DNA"/>
</dbReference>
<reference evidence="2" key="1">
    <citation type="journal article" date="2020" name="Stud. Mycol.">
        <title>101 Dothideomycetes genomes: a test case for predicting lifestyles and emergence of pathogens.</title>
        <authorList>
            <person name="Haridas S."/>
            <person name="Albert R."/>
            <person name="Binder M."/>
            <person name="Bloem J."/>
            <person name="Labutti K."/>
            <person name="Salamov A."/>
            <person name="Andreopoulos B."/>
            <person name="Baker S."/>
            <person name="Barry K."/>
            <person name="Bills G."/>
            <person name="Bluhm B."/>
            <person name="Cannon C."/>
            <person name="Castanera R."/>
            <person name="Culley D."/>
            <person name="Daum C."/>
            <person name="Ezra D."/>
            <person name="Gonzalez J."/>
            <person name="Henrissat B."/>
            <person name="Kuo A."/>
            <person name="Liang C."/>
            <person name="Lipzen A."/>
            <person name="Lutzoni F."/>
            <person name="Magnuson J."/>
            <person name="Mondo S."/>
            <person name="Nolan M."/>
            <person name="Ohm R."/>
            <person name="Pangilinan J."/>
            <person name="Park H.-J."/>
            <person name="Ramirez L."/>
            <person name="Alfaro M."/>
            <person name="Sun H."/>
            <person name="Tritt A."/>
            <person name="Yoshinaga Y."/>
            <person name="Zwiers L.-H."/>
            <person name="Turgeon B."/>
            <person name="Goodwin S."/>
            <person name="Spatafora J."/>
            <person name="Crous P."/>
            <person name="Grigoriev I."/>
        </authorList>
    </citation>
    <scope>NUCLEOTIDE SEQUENCE</scope>
    <source>
        <strain evidence="2">CBS 473.64</strain>
    </source>
</reference>
<dbReference type="InterPro" id="IPR031755">
    <property type="entry name" value="Inhibitor_I66"/>
</dbReference>
<organism evidence="2 3">
    <name type="scientific">Massarina eburnea CBS 473.64</name>
    <dbReference type="NCBI Taxonomy" id="1395130"/>
    <lineage>
        <taxon>Eukaryota</taxon>
        <taxon>Fungi</taxon>
        <taxon>Dikarya</taxon>
        <taxon>Ascomycota</taxon>
        <taxon>Pezizomycotina</taxon>
        <taxon>Dothideomycetes</taxon>
        <taxon>Pleosporomycetidae</taxon>
        <taxon>Pleosporales</taxon>
        <taxon>Massarineae</taxon>
        <taxon>Massarinaceae</taxon>
        <taxon>Massarina</taxon>
    </lineage>
</organism>
<gene>
    <name evidence="2" type="ORF">P280DRAFT_502937</name>
</gene>
<dbReference type="AlphaFoldDB" id="A0A6A6SH95"/>
<sequence length="129" mass="13689">MDSLTTTFTIEVGGSPIAPAVADSDSDRSQAKTGSEAAEFTLKDGRLQSGGYFLGRSTIEDRSFLPKPVLWFKAGGDGSDKAVKPVTAHQEGDKYLIKFQNASLIVNEGNVLADLGGETHDNVSIKLKS</sequence>
<dbReference type="GO" id="GO:0004867">
    <property type="term" value="F:serine-type endopeptidase inhibitor activity"/>
    <property type="evidence" value="ECO:0007669"/>
    <property type="project" value="InterPro"/>
</dbReference>
<dbReference type="Gene3D" id="2.80.10.50">
    <property type="match status" value="1"/>
</dbReference>
<proteinExistence type="predicted"/>
<evidence type="ECO:0000313" key="3">
    <source>
        <dbReference type="Proteomes" id="UP000799753"/>
    </source>
</evidence>
<dbReference type="Pfam" id="PF16850">
    <property type="entry name" value="Inhibitor_I66"/>
    <property type="match status" value="1"/>
</dbReference>
<accession>A0A6A6SH95</accession>
<keyword evidence="3" id="KW-1185">Reference proteome</keyword>
<feature type="region of interest" description="Disordered" evidence="1">
    <location>
        <begin position="16"/>
        <end position="37"/>
    </location>
</feature>
<protein>
    <submittedName>
        <fullName evidence="2">Uncharacterized protein</fullName>
    </submittedName>
</protein>
<dbReference type="OrthoDB" id="3439489at2759"/>
<name>A0A6A6SH95_9PLEO</name>
<evidence type="ECO:0000313" key="2">
    <source>
        <dbReference type="EMBL" id="KAF2646321.1"/>
    </source>
</evidence>